<dbReference type="SUPFAM" id="SSF48264">
    <property type="entry name" value="Cytochrome P450"/>
    <property type="match status" value="3"/>
</dbReference>
<reference evidence="12 13" key="1">
    <citation type="journal article" date="2023" name="bioRxiv">
        <title>Conserved and derived expression patterns and positive selection on dental genes reveal complex evolutionary context of ever-growing rodent molars.</title>
        <authorList>
            <person name="Calamari Z.T."/>
            <person name="Song A."/>
            <person name="Cohen E."/>
            <person name="Akter M."/>
            <person name="Roy R.D."/>
            <person name="Hallikas O."/>
            <person name="Christensen M.M."/>
            <person name="Li P."/>
            <person name="Marangoni P."/>
            <person name="Jernvall J."/>
            <person name="Klein O.D."/>
        </authorList>
    </citation>
    <scope>NUCLEOTIDE SEQUENCE [LARGE SCALE GENOMIC DNA]</scope>
    <source>
        <strain evidence="12">V071</strain>
    </source>
</reference>
<dbReference type="InterPro" id="IPR036396">
    <property type="entry name" value="Cyt_P450_sf"/>
</dbReference>
<evidence type="ECO:0000256" key="11">
    <source>
        <dbReference type="ARBA" id="ARBA00023136"/>
    </source>
</evidence>
<dbReference type="EMBL" id="JBBHLL010000833">
    <property type="protein sequence ID" value="KAK7797458.1"/>
    <property type="molecule type" value="Genomic_DNA"/>
</dbReference>
<name>A0AAW0H4S9_MYOGA</name>
<protein>
    <recommendedName>
        <fullName evidence="14">Cytochrome P450</fullName>
    </recommendedName>
</protein>
<keyword evidence="11" id="KW-0472">Membrane</keyword>
<evidence type="ECO:0000256" key="2">
    <source>
        <dbReference type="ARBA" id="ARBA00004524"/>
    </source>
</evidence>
<keyword evidence="10" id="KW-0503">Monooxygenase</keyword>
<evidence type="ECO:0000256" key="6">
    <source>
        <dbReference type="ARBA" id="ARBA00022824"/>
    </source>
</evidence>
<comment type="caution">
    <text evidence="12">The sequence shown here is derived from an EMBL/GenBank/DDBJ whole genome shotgun (WGS) entry which is preliminary data.</text>
</comment>
<keyword evidence="7" id="KW-0492">Microsome</keyword>
<evidence type="ECO:0000256" key="7">
    <source>
        <dbReference type="ARBA" id="ARBA00022848"/>
    </source>
</evidence>
<keyword evidence="6" id="KW-0256">Endoplasmic reticulum</keyword>
<evidence type="ECO:0000256" key="8">
    <source>
        <dbReference type="ARBA" id="ARBA00023002"/>
    </source>
</evidence>
<evidence type="ECO:0000256" key="5">
    <source>
        <dbReference type="ARBA" id="ARBA00022723"/>
    </source>
</evidence>
<evidence type="ECO:0000256" key="3">
    <source>
        <dbReference type="ARBA" id="ARBA00010617"/>
    </source>
</evidence>
<dbReference type="InterPro" id="IPR001128">
    <property type="entry name" value="Cyt_P450"/>
</dbReference>
<keyword evidence="8" id="KW-0560">Oxidoreductase</keyword>
<dbReference type="AlphaFoldDB" id="A0AAW0H4S9"/>
<keyword evidence="5" id="KW-0479">Metal-binding</keyword>
<dbReference type="Pfam" id="PF00067">
    <property type="entry name" value="p450"/>
    <property type="match status" value="3"/>
</dbReference>
<dbReference type="GO" id="GO:0016712">
    <property type="term" value="F:oxidoreductase activity, acting on paired donors, with incorporation or reduction of molecular oxygen, reduced flavin or flavoprotein as one donor, and incorporation of one atom of oxygen"/>
    <property type="evidence" value="ECO:0007669"/>
    <property type="project" value="TreeGrafter"/>
</dbReference>
<evidence type="ECO:0000313" key="13">
    <source>
        <dbReference type="Proteomes" id="UP001488838"/>
    </source>
</evidence>
<dbReference type="Proteomes" id="UP001488838">
    <property type="component" value="Unassembled WGS sequence"/>
</dbReference>
<keyword evidence="9" id="KW-0408">Iron</keyword>
<evidence type="ECO:0000256" key="9">
    <source>
        <dbReference type="ARBA" id="ARBA00023004"/>
    </source>
</evidence>
<dbReference type="Gene3D" id="1.10.630.10">
    <property type="entry name" value="Cytochrome P450"/>
    <property type="match status" value="4"/>
</dbReference>
<evidence type="ECO:0000256" key="10">
    <source>
        <dbReference type="ARBA" id="ARBA00023033"/>
    </source>
</evidence>
<sequence>MPFFHVTHRQIYKNVQEVLDYIGHTVEKHWATLEPKNPRDFIDTYLICKEMRKDLKICRFTPDWIASQSHQRHFVPKNTEVYPILSSALHDPRYFEQPDTFNPDHFLDASGTLKKNEAFMPFSIEHLEAQSSARIQELAQEPDAGQDVDTLEMVAGDQKLNVILGYKCNNNVCTNKPQPSYPYAWQLRENCGDFFTVHLGPRPVIMLCGTEAIREALVDQTKAFSGRGTNAMLEPIVQRYGVFFSSGECWKTLQQFSLATMKSSGMVNHSVEEQIQEETRCVVEELQKLQEKYGDVFTVHLGPRPVVMLCGTEAIREALVDQAEAFSGWRTVAVFEPIVQRYGEIRDRVKWQICGLCPWQMLEGPSTILSGHHEGLRNGQAQCGGADSGIGPICGGGAAETPGGPPLDLAFVFQCITANIICSLFFGECFDFKECQFLQIYKNVQEVLDYIGHTVEKHWVTLEPKNPRDFIDTYLICKEMRSKDLQIYSRLDCLTKSPKTLCSEGTVLQVKSANTEVYPILSSALHDPRYFEQPDTFNPDHFLDASGTLKKNEAFMPFSI</sequence>
<keyword evidence="4" id="KW-0349">Heme</keyword>
<gene>
    <name evidence="12" type="ORF">U0070_006659</name>
</gene>
<dbReference type="GO" id="GO:0008392">
    <property type="term" value="F:arachidonate epoxygenase activity"/>
    <property type="evidence" value="ECO:0007669"/>
    <property type="project" value="TreeGrafter"/>
</dbReference>
<dbReference type="InterPro" id="IPR002401">
    <property type="entry name" value="Cyt_P450_E_grp-I"/>
</dbReference>
<dbReference type="GO" id="GO:0005737">
    <property type="term" value="C:cytoplasm"/>
    <property type="evidence" value="ECO:0007669"/>
    <property type="project" value="TreeGrafter"/>
</dbReference>
<dbReference type="GO" id="GO:0006805">
    <property type="term" value="P:xenobiotic metabolic process"/>
    <property type="evidence" value="ECO:0007669"/>
    <property type="project" value="TreeGrafter"/>
</dbReference>
<dbReference type="GO" id="GO:0020037">
    <property type="term" value="F:heme binding"/>
    <property type="evidence" value="ECO:0007669"/>
    <property type="project" value="InterPro"/>
</dbReference>
<organism evidence="12 13">
    <name type="scientific">Myodes glareolus</name>
    <name type="common">Bank vole</name>
    <name type="synonym">Clethrionomys glareolus</name>
    <dbReference type="NCBI Taxonomy" id="447135"/>
    <lineage>
        <taxon>Eukaryota</taxon>
        <taxon>Metazoa</taxon>
        <taxon>Chordata</taxon>
        <taxon>Craniata</taxon>
        <taxon>Vertebrata</taxon>
        <taxon>Euteleostomi</taxon>
        <taxon>Mammalia</taxon>
        <taxon>Eutheria</taxon>
        <taxon>Euarchontoglires</taxon>
        <taxon>Glires</taxon>
        <taxon>Rodentia</taxon>
        <taxon>Myomorpha</taxon>
        <taxon>Muroidea</taxon>
        <taxon>Cricetidae</taxon>
        <taxon>Arvicolinae</taxon>
        <taxon>Myodes</taxon>
    </lineage>
</organism>
<evidence type="ECO:0000256" key="1">
    <source>
        <dbReference type="ARBA" id="ARBA00001971"/>
    </source>
</evidence>
<proteinExistence type="inferred from homology"/>
<evidence type="ECO:0000313" key="12">
    <source>
        <dbReference type="EMBL" id="KAK7797458.1"/>
    </source>
</evidence>
<comment type="subcellular location">
    <subcellularLocation>
        <location evidence="2">Microsome membrane</location>
    </subcellularLocation>
</comment>
<dbReference type="PANTHER" id="PTHR24300:SF406">
    <property type="entry name" value="CYTOCHROME P450 2B6"/>
    <property type="match status" value="1"/>
</dbReference>
<evidence type="ECO:0000256" key="4">
    <source>
        <dbReference type="ARBA" id="ARBA00022617"/>
    </source>
</evidence>
<feature type="non-terminal residue" evidence="12">
    <location>
        <position position="560"/>
    </location>
</feature>
<dbReference type="GO" id="GO:0019373">
    <property type="term" value="P:epoxygenase P450 pathway"/>
    <property type="evidence" value="ECO:0007669"/>
    <property type="project" value="TreeGrafter"/>
</dbReference>
<dbReference type="InterPro" id="IPR050182">
    <property type="entry name" value="Cytochrome_P450_fam2"/>
</dbReference>
<comment type="cofactor">
    <cofactor evidence="1">
        <name>heme</name>
        <dbReference type="ChEBI" id="CHEBI:30413"/>
    </cofactor>
</comment>
<evidence type="ECO:0008006" key="14">
    <source>
        <dbReference type="Google" id="ProtNLM"/>
    </source>
</evidence>
<dbReference type="GO" id="GO:0005506">
    <property type="term" value="F:iron ion binding"/>
    <property type="evidence" value="ECO:0007669"/>
    <property type="project" value="InterPro"/>
</dbReference>
<dbReference type="PRINTS" id="PR00463">
    <property type="entry name" value="EP450I"/>
</dbReference>
<comment type="similarity">
    <text evidence="3">Belongs to the cytochrome P450 family.</text>
</comment>
<keyword evidence="13" id="KW-1185">Reference proteome</keyword>
<dbReference type="PANTHER" id="PTHR24300">
    <property type="entry name" value="CYTOCHROME P450 508A4-RELATED"/>
    <property type="match status" value="1"/>
</dbReference>
<accession>A0AAW0H4S9</accession>